<feature type="compositionally biased region" description="Basic and acidic residues" evidence="1">
    <location>
        <begin position="80"/>
        <end position="94"/>
    </location>
</feature>
<dbReference type="PROSITE" id="PS51782">
    <property type="entry name" value="LYSM"/>
    <property type="match status" value="1"/>
</dbReference>
<evidence type="ECO:0000256" key="1">
    <source>
        <dbReference type="SAM" id="MobiDB-lite"/>
    </source>
</evidence>
<feature type="domain" description="LysM" evidence="2">
    <location>
        <begin position="380"/>
        <end position="429"/>
    </location>
</feature>
<gene>
    <name evidence="3" type="ORF">DRB17_16135</name>
</gene>
<feature type="compositionally biased region" description="Low complexity" evidence="1">
    <location>
        <begin position="39"/>
        <end position="74"/>
    </location>
</feature>
<dbReference type="InterPro" id="IPR018392">
    <property type="entry name" value="LysM"/>
</dbReference>
<dbReference type="PANTHER" id="PTHR34700">
    <property type="entry name" value="POTASSIUM BINDING PROTEIN KBP"/>
    <property type="match status" value="1"/>
</dbReference>
<dbReference type="InterPro" id="IPR041498">
    <property type="entry name" value="Big_6"/>
</dbReference>
<dbReference type="Proteomes" id="UP000253941">
    <property type="component" value="Unassembled WGS sequence"/>
</dbReference>
<feature type="compositionally biased region" description="Basic and acidic residues" evidence="1">
    <location>
        <begin position="104"/>
        <end position="118"/>
    </location>
</feature>
<feature type="compositionally biased region" description="Basic and acidic residues" evidence="1">
    <location>
        <begin position="200"/>
        <end position="216"/>
    </location>
</feature>
<evidence type="ECO:0000313" key="4">
    <source>
        <dbReference type="Proteomes" id="UP000253941"/>
    </source>
</evidence>
<dbReference type="InterPro" id="IPR052196">
    <property type="entry name" value="Bact_Kbp"/>
</dbReference>
<evidence type="ECO:0000313" key="3">
    <source>
        <dbReference type="EMBL" id="RDD60859.1"/>
    </source>
</evidence>
<name>A0A369T6A6_9PROT</name>
<accession>A0A369T6A6</accession>
<keyword evidence="4" id="KW-1185">Reference proteome</keyword>
<feature type="compositionally biased region" description="Basic and acidic residues" evidence="1">
    <location>
        <begin position="236"/>
        <end position="248"/>
    </location>
</feature>
<evidence type="ECO:0000259" key="2">
    <source>
        <dbReference type="PROSITE" id="PS51782"/>
    </source>
</evidence>
<organism evidence="3 4">
    <name type="scientific">Ferruginivarius sediminum</name>
    <dbReference type="NCBI Taxonomy" id="2661937"/>
    <lineage>
        <taxon>Bacteria</taxon>
        <taxon>Pseudomonadati</taxon>
        <taxon>Pseudomonadota</taxon>
        <taxon>Alphaproteobacteria</taxon>
        <taxon>Rhodospirillales</taxon>
        <taxon>Rhodospirillaceae</taxon>
        <taxon>Ferruginivarius</taxon>
    </lineage>
</organism>
<dbReference type="SMART" id="SM00257">
    <property type="entry name" value="LysM"/>
    <property type="match status" value="1"/>
</dbReference>
<dbReference type="CDD" id="cd00118">
    <property type="entry name" value="LysM"/>
    <property type="match status" value="1"/>
</dbReference>
<dbReference type="Pfam" id="PF17936">
    <property type="entry name" value="Big_6"/>
    <property type="match status" value="1"/>
</dbReference>
<dbReference type="InterPro" id="IPR036779">
    <property type="entry name" value="LysM_dom_sf"/>
</dbReference>
<dbReference type="Gene3D" id="3.10.350.10">
    <property type="entry name" value="LysM domain"/>
    <property type="match status" value="1"/>
</dbReference>
<protein>
    <submittedName>
        <fullName evidence="3">LysM peptidoglycan-binding domain-containing protein</fullName>
    </submittedName>
</protein>
<dbReference type="EMBL" id="QPMH01000019">
    <property type="protein sequence ID" value="RDD60859.1"/>
    <property type="molecule type" value="Genomic_DNA"/>
</dbReference>
<proteinExistence type="predicted"/>
<dbReference type="PANTHER" id="PTHR34700:SF4">
    <property type="entry name" value="PHAGE-LIKE ELEMENT PBSX PROTEIN XKDP"/>
    <property type="match status" value="1"/>
</dbReference>
<feature type="region of interest" description="Disordered" evidence="1">
    <location>
        <begin position="14"/>
        <end position="144"/>
    </location>
</feature>
<comment type="caution">
    <text evidence="3">The sequence shown here is derived from an EMBL/GenBank/DDBJ whole genome shotgun (WGS) entry which is preliminary data.</text>
</comment>
<reference evidence="3 4" key="1">
    <citation type="submission" date="2018-07" db="EMBL/GenBank/DDBJ databases">
        <title>Venubactetium sediminum gen. nov., sp. nov., isolated from a marine solar saltern.</title>
        <authorList>
            <person name="Wang S."/>
        </authorList>
    </citation>
    <scope>NUCLEOTIDE SEQUENCE [LARGE SCALE GENOMIC DNA]</scope>
    <source>
        <strain evidence="3 4">WD2A32</strain>
    </source>
</reference>
<sequence>MAGLVALAIYFAAAPDQRVPIPPRTEKPSATAQPEPPSEETSTAGTAEAETSAPAAKTPAAQTAEAPAAASPPDVSEPEAPTRPKVKESDRPESEPQQAVQEKAAPESTDKAAQKAEDTGPTPKPSTPKKPVADSSPASPAFDIVRVERSGEAVIAGRAAPHAEVTVLQDGKPVAKAKANRRGEFVALPEKPLSSGQRELTLRSRDSQGAESESERAVVISTPRPKAKPAPSTPEAEEKTRVATRESEATEDGEPEQPVAMLVPRRGEGEVRVLQAPEPTGGLEADRLRLETIQYTTDGHIVVRGRATPGDDIVLYFNDAVAGRTRADEEGAWRIVPDVEIEPGLHTLRVHEIAPDGKVVAELETPFSSQPLVASLGREDLVVVQPGGNLWTIAKRTYGRGLQYRVIYRANTDQISDPDLIYPGQVFVLPDLPD</sequence>
<feature type="region of interest" description="Disordered" evidence="1">
    <location>
        <begin position="170"/>
        <end position="257"/>
    </location>
</feature>
<dbReference type="Pfam" id="PF01476">
    <property type="entry name" value="LysM"/>
    <property type="match status" value="1"/>
</dbReference>
<dbReference type="AlphaFoldDB" id="A0A369T6A6"/>